<dbReference type="PANTHER" id="PTHR43390:SF1">
    <property type="entry name" value="CHLOROPLAST PROCESSING PEPTIDASE"/>
    <property type="match status" value="1"/>
</dbReference>
<proteinExistence type="inferred from homology"/>
<dbReference type="Proteomes" id="UP001595999">
    <property type="component" value="Unassembled WGS sequence"/>
</dbReference>
<name>A0ABV8ZMN1_9NEIS</name>
<dbReference type="Gene3D" id="2.10.109.10">
    <property type="entry name" value="Umud Fragment, subunit A"/>
    <property type="match status" value="1"/>
</dbReference>
<dbReference type="NCBIfam" id="TIGR02227">
    <property type="entry name" value="sigpep_I_bact"/>
    <property type="match status" value="1"/>
</dbReference>
<organism evidence="5 6">
    <name type="scientific">Chromobacterium aquaticum</name>
    <dbReference type="NCBI Taxonomy" id="467180"/>
    <lineage>
        <taxon>Bacteria</taxon>
        <taxon>Pseudomonadati</taxon>
        <taxon>Pseudomonadota</taxon>
        <taxon>Betaproteobacteria</taxon>
        <taxon>Neisseriales</taxon>
        <taxon>Chromobacteriaceae</taxon>
        <taxon>Chromobacterium</taxon>
    </lineage>
</organism>
<keyword evidence="3 5" id="KW-0378">Hydrolase</keyword>
<evidence type="ECO:0000259" key="4">
    <source>
        <dbReference type="Pfam" id="PF10502"/>
    </source>
</evidence>
<evidence type="ECO:0000313" key="6">
    <source>
        <dbReference type="Proteomes" id="UP001595999"/>
    </source>
</evidence>
<comment type="subcellular location">
    <subcellularLocation>
        <location evidence="3">Membrane</location>
        <topology evidence="3">Single-pass type II membrane protein</topology>
    </subcellularLocation>
</comment>
<dbReference type="SUPFAM" id="SSF51306">
    <property type="entry name" value="LexA/Signal peptidase"/>
    <property type="match status" value="1"/>
</dbReference>
<evidence type="ECO:0000313" key="5">
    <source>
        <dbReference type="EMBL" id="MFC4488485.1"/>
    </source>
</evidence>
<gene>
    <name evidence="5" type="primary">lepB</name>
    <name evidence="5" type="ORF">ACFO0R_02535</name>
</gene>
<comment type="catalytic activity">
    <reaction evidence="3">
        <text>Cleavage of hydrophobic, N-terminal signal or leader sequences from secreted and periplasmic proteins.</text>
        <dbReference type="EC" id="3.4.21.89"/>
    </reaction>
</comment>
<dbReference type="RefSeq" id="WP_231461502.1">
    <property type="nucleotide sequence ID" value="NZ_JAJOHW010000035.1"/>
</dbReference>
<dbReference type="GO" id="GO:0009003">
    <property type="term" value="F:signal peptidase activity"/>
    <property type="evidence" value="ECO:0007669"/>
    <property type="project" value="UniProtKB-EC"/>
</dbReference>
<feature type="domain" description="Peptidase S26" evidence="4">
    <location>
        <begin position="10"/>
        <end position="170"/>
    </location>
</feature>
<accession>A0ABV8ZMN1</accession>
<keyword evidence="3" id="KW-0645">Protease</keyword>
<keyword evidence="6" id="KW-1185">Reference proteome</keyword>
<dbReference type="PANTHER" id="PTHR43390">
    <property type="entry name" value="SIGNAL PEPTIDASE I"/>
    <property type="match status" value="1"/>
</dbReference>
<evidence type="ECO:0000256" key="2">
    <source>
        <dbReference type="ARBA" id="ARBA00019232"/>
    </source>
</evidence>
<evidence type="ECO:0000256" key="3">
    <source>
        <dbReference type="RuleBase" id="RU362042"/>
    </source>
</evidence>
<dbReference type="InterPro" id="IPR000223">
    <property type="entry name" value="Pept_S26A_signal_pept_1"/>
</dbReference>
<dbReference type="PRINTS" id="PR00727">
    <property type="entry name" value="LEADERPTASE"/>
</dbReference>
<sequence>MLAKSPSVAVALNTEVMSPTLTKGTVLVGRFGTDCARWDVIGFRHYLSEDDFKLLAEINGVPPEKVPLYQNVKDVIGPPQIHFIGRVVALGGETFELRSGNVYIDGKKTEPPAKLKGLYSAFDNKHFTFGSSAVVVPEGCIFVLKDNPGAIMDSRRFGPIQLGQIMGKMITTTSLSQLSEPVLADIYEHHPTLAN</sequence>
<dbReference type="EMBL" id="JBHSEK010000001">
    <property type="protein sequence ID" value="MFC4488485.1"/>
    <property type="molecule type" value="Genomic_DNA"/>
</dbReference>
<reference evidence="6" key="1">
    <citation type="journal article" date="2019" name="Int. J. Syst. Evol. Microbiol.">
        <title>The Global Catalogue of Microorganisms (GCM) 10K type strain sequencing project: providing services to taxonomists for standard genome sequencing and annotation.</title>
        <authorList>
            <consortium name="The Broad Institute Genomics Platform"/>
            <consortium name="The Broad Institute Genome Sequencing Center for Infectious Disease"/>
            <person name="Wu L."/>
            <person name="Ma J."/>
        </authorList>
    </citation>
    <scope>NUCLEOTIDE SEQUENCE [LARGE SCALE GENOMIC DNA]</scope>
    <source>
        <strain evidence="6">CGMCC 4.7608</strain>
    </source>
</reference>
<dbReference type="InterPro" id="IPR019533">
    <property type="entry name" value="Peptidase_S26"/>
</dbReference>
<dbReference type="EC" id="3.4.21.89" evidence="3"/>
<dbReference type="Pfam" id="PF10502">
    <property type="entry name" value="Peptidase_S26"/>
    <property type="match status" value="1"/>
</dbReference>
<comment type="caution">
    <text evidence="5">The sequence shown here is derived from an EMBL/GenBank/DDBJ whole genome shotgun (WGS) entry which is preliminary data.</text>
</comment>
<comment type="similarity">
    <text evidence="1 3">Belongs to the peptidase S26 family.</text>
</comment>
<evidence type="ECO:0000256" key="1">
    <source>
        <dbReference type="ARBA" id="ARBA00009370"/>
    </source>
</evidence>
<protein>
    <recommendedName>
        <fullName evidence="2 3">Signal peptidase I</fullName>
        <ecNumber evidence="3">3.4.21.89</ecNumber>
    </recommendedName>
</protein>
<dbReference type="InterPro" id="IPR036286">
    <property type="entry name" value="LexA/Signal_pep-like_sf"/>
</dbReference>